<gene>
    <name evidence="1" type="ORF">HDA41_003924</name>
</gene>
<evidence type="ECO:0000313" key="1">
    <source>
        <dbReference type="EMBL" id="MBB5795960.1"/>
    </source>
</evidence>
<name>A0A7W9H5H0_9ACTN</name>
<dbReference type="Proteomes" id="UP000590647">
    <property type="component" value="Unassembled WGS sequence"/>
</dbReference>
<protein>
    <submittedName>
        <fullName evidence="1">Uncharacterized protein</fullName>
    </submittedName>
</protein>
<dbReference type="RefSeq" id="WP_184994182.1">
    <property type="nucleotide sequence ID" value="NZ_JACHNE010000001.1"/>
</dbReference>
<evidence type="ECO:0000313" key="2">
    <source>
        <dbReference type="Proteomes" id="UP000590647"/>
    </source>
</evidence>
<proteinExistence type="predicted"/>
<keyword evidence="2" id="KW-1185">Reference proteome</keyword>
<comment type="caution">
    <text evidence="1">The sequence shown here is derived from an EMBL/GenBank/DDBJ whole genome shotgun (WGS) entry which is preliminary data.</text>
</comment>
<dbReference type="EMBL" id="JACHNE010000001">
    <property type="protein sequence ID" value="MBB5795960.1"/>
    <property type="molecule type" value="Genomic_DNA"/>
</dbReference>
<dbReference type="AlphaFoldDB" id="A0A7W9H5H0"/>
<reference evidence="1 2" key="1">
    <citation type="submission" date="2020-08" db="EMBL/GenBank/DDBJ databases">
        <title>Sequencing the genomes of 1000 actinobacteria strains.</title>
        <authorList>
            <person name="Klenk H.-P."/>
        </authorList>
    </citation>
    <scope>NUCLEOTIDE SEQUENCE [LARGE SCALE GENOMIC DNA]</scope>
    <source>
        <strain evidence="1 2">DSM 40084</strain>
    </source>
</reference>
<accession>A0A7W9H5H0</accession>
<organism evidence="1 2">
    <name type="scientific">Streptomyces caelestis</name>
    <dbReference type="NCBI Taxonomy" id="36816"/>
    <lineage>
        <taxon>Bacteria</taxon>
        <taxon>Bacillati</taxon>
        <taxon>Actinomycetota</taxon>
        <taxon>Actinomycetes</taxon>
        <taxon>Kitasatosporales</taxon>
        <taxon>Streptomycetaceae</taxon>
        <taxon>Streptomyces</taxon>
    </lineage>
</organism>
<sequence>MPQDDAPLDGAAIRTVRPYLLAHEQRQRRRELAVAERAGAGAMTTPDRAVAGPYCLHVSEAA</sequence>